<reference evidence="9" key="1">
    <citation type="submission" date="2017-06" db="EMBL/GenBank/DDBJ databases">
        <authorList>
            <person name="Varghese N."/>
            <person name="Submissions S."/>
        </authorList>
    </citation>
    <scope>NUCLEOTIDE SEQUENCE [LARGE SCALE GENOMIC DNA]</scope>
    <source>
        <strain evidence="9">DSM 137</strain>
    </source>
</reference>
<dbReference type="InterPro" id="IPR007197">
    <property type="entry name" value="rSAM"/>
</dbReference>
<gene>
    <name evidence="8" type="ORF">SAMN06265338_1044</name>
</gene>
<dbReference type="OrthoDB" id="5288924at2"/>
<evidence type="ECO:0000313" key="9">
    <source>
        <dbReference type="Proteomes" id="UP000198418"/>
    </source>
</evidence>
<dbReference type="AlphaFoldDB" id="A0A212RET6"/>
<dbReference type="PANTHER" id="PTHR11228">
    <property type="entry name" value="RADICAL SAM DOMAIN PROTEIN"/>
    <property type="match status" value="1"/>
</dbReference>
<dbReference type="Pfam" id="PF04055">
    <property type="entry name" value="Radical_SAM"/>
    <property type="match status" value="1"/>
</dbReference>
<dbReference type="GO" id="GO:0003824">
    <property type="term" value="F:catalytic activity"/>
    <property type="evidence" value="ECO:0007669"/>
    <property type="project" value="InterPro"/>
</dbReference>
<sequence length="312" mass="34315">MATMEITTMAGCPLMCTFCPQDELKAAYGKLKDKYMSLETFQTLLEKIPAHVRIDFSGMAEPWANPRATDMVRAALERGRRVAIYTTLYGISVEDSALLTQDLLPRFAAQIEVVCLHLPDESGNMRGYKGSDSYRAVLKNFLDLPNNGFPAKTLNIMTMDGSGRVHPDLRDLVPGLGKWTGHSRAGSLGEAQGERVGASATPRNGFALACASTPFYDHNVVLPNGDVVLCCMDYGLQHVIGNLLDSGYYDLFAAPELNRLRVENQKPGFSACSICKSCDNVVNADAPEAREIKFRDVRRYFGRKISALFGRA</sequence>
<feature type="domain" description="Radical SAM core" evidence="6">
    <location>
        <begin position="7"/>
        <end position="161"/>
    </location>
</feature>
<protein>
    <submittedName>
        <fullName evidence="8">Iron-sulfur cluster-binding domain-containing protein</fullName>
    </submittedName>
</protein>
<evidence type="ECO:0000256" key="4">
    <source>
        <dbReference type="ARBA" id="ARBA00023004"/>
    </source>
</evidence>
<evidence type="ECO:0000259" key="7">
    <source>
        <dbReference type="Pfam" id="PF13186"/>
    </source>
</evidence>
<dbReference type="InterPro" id="IPR013785">
    <property type="entry name" value="Aldolase_TIM"/>
</dbReference>
<dbReference type="RefSeq" id="WP_088520483.1">
    <property type="nucleotide sequence ID" value="NZ_FYDG01000004.1"/>
</dbReference>
<keyword evidence="4" id="KW-0408">Iron</keyword>
<dbReference type="EMBL" id="FYDG01000004">
    <property type="protein sequence ID" value="SNB70707.1"/>
    <property type="molecule type" value="Genomic_DNA"/>
</dbReference>
<dbReference type="SUPFAM" id="SSF102114">
    <property type="entry name" value="Radical SAM enzymes"/>
    <property type="match status" value="1"/>
</dbReference>
<dbReference type="SFLD" id="SFLDS00029">
    <property type="entry name" value="Radical_SAM"/>
    <property type="match status" value="1"/>
</dbReference>
<dbReference type="InterPro" id="IPR058240">
    <property type="entry name" value="rSAM_sf"/>
</dbReference>
<keyword evidence="2" id="KW-0949">S-adenosyl-L-methionine</keyword>
<proteinExistence type="predicted"/>
<dbReference type="PANTHER" id="PTHR11228:SF7">
    <property type="entry name" value="PQQA PEPTIDE CYCLASE"/>
    <property type="match status" value="1"/>
</dbReference>
<evidence type="ECO:0000256" key="3">
    <source>
        <dbReference type="ARBA" id="ARBA00022723"/>
    </source>
</evidence>
<keyword evidence="3" id="KW-0479">Metal-binding</keyword>
<evidence type="ECO:0000256" key="1">
    <source>
        <dbReference type="ARBA" id="ARBA00001966"/>
    </source>
</evidence>
<organism evidence="8 9">
    <name type="scientific">Rhodoblastus acidophilus</name>
    <name type="common">Rhodopseudomonas acidophila</name>
    <dbReference type="NCBI Taxonomy" id="1074"/>
    <lineage>
        <taxon>Bacteria</taxon>
        <taxon>Pseudomonadati</taxon>
        <taxon>Pseudomonadota</taxon>
        <taxon>Alphaproteobacteria</taxon>
        <taxon>Hyphomicrobiales</taxon>
        <taxon>Rhodoblastaceae</taxon>
        <taxon>Rhodoblastus</taxon>
    </lineage>
</organism>
<accession>A0A212RET6</accession>
<dbReference type="GO" id="GO:0051536">
    <property type="term" value="F:iron-sulfur cluster binding"/>
    <property type="evidence" value="ECO:0007669"/>
    <property type="project" value="UniProtKB-KW"/>
</dbReference>
<evidence type="ECO:0000259" key="6">
    <source>
        <dbReference type="Pfam" id="PF04055"/>
    </source>
</evidence>
<name>A0A212RET6_RHOAC</name>
<dbReference type="InterPro" id="IPR050377">
    <property type="entry name" value="Radical_SAM_PqqE_MftC-like"/>
</dbReference>
<dbReference type="Gene3D" id="3.20.20.70">
    <property type="entry name" value="Aldolase class I"/>
    <property type="match status" value="1"/>
</dbReference>
<evidence type="ECO:0000313" key="8">
    <source>
        <dbReference type="EMBL" id="SNB70707.1"/>
    </source>
</evidence>
<dbReference type="CDD" id="cd21109">
    <property type="entry name" value="SPASM"/>
    <property type="match status" value="1"/>
</dbReference>
<comment type="cofactor">
    <cofactor evidence="1">
        <name>[4Fe-4S] cluster</name>
        <dbReference type="ChEBI" id="CHEBI:49883"/>
    </cofactor>
</comment>
<dbReference type="Pfam" id="PF13186">
    <property type="entry name" value="SPASM"/>
    <property type="match status" value="1"/>
</dbReference>
<dbReference type="GO" id="GO:0046872">
    <property type="term" value="F:metal ion binding"/>
    <property type="evidence" value="ECO:0007669"/>
    <property type="project" value="UniProtKB-KW"/>
</dbReference>
<feature type="domain" description="4Fe4S-binding SPASM" evidence="7">
    <location>
        <begin position="217"/>
        <end position="279"/>
    </location>
</feature>
<evidence type="ECO:0000256" key="5">
    <source>
        <dbReference type="ARBA" id="ARBA00023014"/>
    </source>
</evidence>
<dbReference type="InterPro" id="IPR023885">
    <property type="entry name" value="4Fe4S-binding_SPASM_dom"/>
</dbReference>
<evidence type="ECO:0000256" key="2">
    <source>
        <dbReference type="ARBA" id="ARBA00022691"/>
    </source>
</evidence>
<keyword evidence="5" id="KW-0411">Iron-sulfur</keyword>
<keyword evidence="9" id="KW-1185">Reference proteome</keyword>
<dbReference type="Proteomes" id="UP000198418">
    <property type="component" value="Unassembled WGS sequence"/>
</dbReference>